<evidence type="ECO:0000313" key="2">
    <source>
        <dbReference type="EMBL" id="BAC20817.1"/>
    </source>
</evidence>
<name>Q8GRR9_ORYSJ</name>
<dbReference type="EMBL" id="AP005178">
    <property type="protein sequence ID" value="BAC20119.1"/>
    <property type="molecule type" value="Genomic_DNA"/>
</dbReference>
<organism evidence="1 3">
    <name type="scientific">Oryza sativa subsp. japonica</name>
    <name type="common">Rice</name>
    <dbReference type="NCBI Taxonomy" id="39947"/>
    <lineage>
        <taxon>Eukaryota</taxon>
        <taxon>Viridiplantae</taxon>
        <taxon>Streptophyta</taxon>
        <taxon>Embryophyta</taxon>
        <taxon>Tracheophyta</taxon>
        <taxon>Spermatophyta</taxon>
        <taxon>Magnoliopsida</taxon>
        <taxon>Liliopsida</taxon>
        <taxon>Poales</taxon>
        <taxon>Poaceae</taxon>
        <taxon>BOP clade</taxon>
        <taxon>Oryzoideae</taxon>
        <taxon>Oryzeae</taxon>
        <taxon>Oryzinae</taxon>
        <taxon>Oryza</taxon>
        <taxon>Oryza sativa</taxon>
    </lineage>
</organism>
<accession>Q8GRR9</accession>
<reference evidence="2" key="2">
    <citation type="submission" date="2002-05" db="EMBL/GenBank/DDBJ databases">
        <title>Oryza sativa nipponbare(GA3) genomic DNA, chromosome 7, PAC clone:P0021G06.</title>
        <authorList>
            <person name="Sasaki T."/>
            <person name="Matsumoto T."/>
            <person name="Katayose Y."/>
        </authorList>
    </citation>
    <scope>NUCLEOTIDE SEQUENCE</scope>
</reference>
<dbReference type="AlphaFoldDB" id="Q8GRR9"/>
<gene>
    <name evidence="2" type="primary">P0021G06.117</name>
    <name evidence="1" type="ORF">OSJNBb0056I06.101</name>
</gene>
<reference evidence="3" key="4">
    <citation type="journal article" date="2008" name="Nucleic Acids Res.">
        <title>The rice annotation project database (RAP-DB): 2008 update.</title>
        <authorList>
            <consortium name="The rice annotation project (RAP)"/>
        </authorList>
    </citation>
    <scope>GENOME REANNOTATION</scope>
    <source>
        <strain evidence="3">cv. Nipponbare</strain>
    </source>
</reference>
<evidence type="ECO:0000313" key="1">
    <source>
        <dbReference type="EMBL" id="BAC20119.1"/>
    </source>
</evidence>
<protein>
    <submittedName>
        <fullName evidence="1">Uncharacterized protein</fullName>
    </submittedName>
</protein>
<reference evidence="3" key="3">
    <citation type="journal article" date="2005" name="Nature">
        <title>The map-based sequence of the rice genome.</title>
        <authorList>
            <consortium name="International rice genome sequencing project (IRGSP)"/>
            <person name="Matsumoto T."/>
            <person name="Wu J."/>
            <person name="Kanamori H."/>
            <person name="Katayose Y."/>
            <person name="Fujisawa M."/>
            <person name="Namiki N."/>
            <person name="Mizuno H."/>
            <person name="Yamamoto K."/>
            <person name="Antonio B.A."/>
            <person name="Baba T."/>
            <person name="Sakata K."/>
            <person name="Nagamura Y."/>
            <person name="Aoki H."/>
            <person name="Arikawa K."/>
            <person name="Arita K."/>
            <person name="Bito T."/>
            <person name="Chiden Y."/>
            <person name="Fujitsuka N."/>
            <person name="Fukunaka R."/>
            <person name="Hamada M."/>
            <person name="Harada C."/>
            <person name="Hayashi A."/>
            <person name="Hijishita S."/>
            <person name="Honda M."/>
            <person name="Hosokawa S."/>
            <person name="Ichikawa Y."/>
            <person name="Idonuma A."/>
            <person name="Iijima M."/>
            <person name="Ikeda M."/>
            <person name="Ikeno M."/>
            <person name="Ito K."/>
            <person name="Ito S."/>
            <person name="Ito T."/>
            <person name="Ito Y."/>
            <person name="Ito Y."/>
            <person name="Iwabuchi A."/>
            <person name="Kamiya K."/>
            <person name="Karasawa W."/>
            <person name="Kurita K."/>
            <person name="Katagiri S."/>
            <person name="Kikuta A."/>
            <person name="Kobayashi H."/>
            <person name="Kobayashi N."/>
            <person name="Machita K."/>
            <person name="Maehara T."/>
            <person name="Masukawa M."/>
            <person name="Mizubayashi T."/>
            <person name="Mukai Y."/>
            <person name="Nagasaki H."/>
            <person name="Nagata Y."/>
            <person name="Naito S."/>
            <person name="Nakashima M."/>
            <person name="Nakama Y."/>
            <person name="Nakamichi Y."/>
            <person name="Nakamura M."/>
            <person name="Meguro A."/>
            <person name="Negishi M."/>
            <person name="Ohta I."/>
            <person name="Ohta T."/>
            <person name="Okamoto M."/>
            <person name="Ono N."/>
            <person name="Saji S."/>
            <person name="Sakaguchi M."/>
            <person name="Sakai K."/>
            <person name="Shibata M."/>
            <person name="Shimokawa T."/>
            <person name="Song J."/>
            <person name="Takazaki Y."/>
            <person name="Terasawa K."/>
            <person name="Tsugane M."/>
            <person name="Tsuji K."/>
            <person name="Ueda S."/>
            <person name="Waki K."/>
            <person name="Yamagata H."/>
            <person name="Yamamoto M."/>
            <person name="Yamamoto S."/>
            <person name="Yamane H."/>
            <person name="Yoshiki S."/>
            <person name="Yoshihara R."/>
            <person name="Yukawa K."/>
            <person name="Zhong H."/>
            <person name="Yano M."/>
            <person name="Yuan Q."/>
            <person name="Ouyang S."/>
            <person name="Liu J."/>
            <person name="Jones K.M."/>
            <person name="Gansberger K."/>
            <person name="Moffat K."/>
            <person name="Hill J."/>
            <person name="Bera J."/>
            <person name="Fadrosh D."/>
            <person name="Jin S."/>
            <person name="Johri S."/>
            <person name="Kim M."/>
            <person name="Overton L."/>
            <person name="Reardon M."/>
            <person name="Tsitrin T."/>
            <person name="Vuong H."/>
            <person name="Weaver B."/>
            <person name="Ciecko A."/>
            <person name="Tallon L."/>
            <person name="Jackson J."/>
            <person name="Pai G."/>
            <person name="Aken S.V."/>
            <person name="Utterback T."/>
            <person name="Reidmuller S."/>
            <person name="Feldblyum T."/>
            <person name="Hsiao J."/>
            <person name="Zismann V."/>
            <person name="Iobst S."/>
            <person name="de Vazeille A.R."/>
            <person name="Buell C.R."/>
            <person name="Ying K."/>
            <person name="Li Y."/>
            <person name="Lu T."/>
            <person name="Huang Y."/>
            <person name="Zhao Q."/>
            <person name="Feng Q."/>
            <person name="Zhang L."/>
            <person name="Zhu J."/>
            <person name="Weng Q."/>
            <person name="Mu J."/>
            <person name="Lu Y."/>
            <person name="Fan D."/>
            <person name="Liu Y."/>
            <person name="Guan J."/>
            <person name="Zhang Y."/>
            <person name="Yu S."/>
            <person name="Liu X."/>
            <person name="Zhang Y."/>
            <person name="Hong G."/>
            <person name="Han B."/>
            <person name="Choisne N."/>
            <person name="Demange N."/>
            <person name="Orjeda G."/>
            <person name="Samain S."/>
            <person name="Cattolico L."/>
            <person name="Pelletier E."/>
            <person name="Couloux A."/>
            <person name="Segurens B."/>
            <person name="Wincker P."/>
            <person name="D'Hont A."/>
            <person name="Scarpelli C."/>
            <person name="Weissenbach J."/>
            <person name="Salanoubat M."/>
            <person name="Quetier F."/>
            <person name="Yu Y."/>
            <person name="Kim H.R."/>
            <person name="Rambo T."/>
            <person name="Currie J."/>
            <person name="Collura K."/>
            <person name="Luo M."/>
            <person name="Yang T."/>
            <person name="Ammiraju J.S.S."/>
            <person name="Engler F."/>
            <person name="Soderlund C."/>
            <person name="Wing R.A."/>
            <person name="Palmer L.E."/>
            <person name="de la Bastide M."/>
            <person name="Spiegel L."/>
            <person name="Nascimento L."/>
            <person name="Zutavern T."/>
            <person name="O'Shaughnessy A."/>
            <person name="Dike S."/>
            <person name="Dedhia N."/>
            <person name="Preston R."/>
            <person name="Balija V."/>
            <person name="McCombie W.R."/>
            <person name="Chow T."/>
            <person name="Chen H."/>
            <person name="Chung M."/>
            <person name="Chen C."/>
            <person name="Shaw J."/>
            <person name="Wu H."/>
            <person name="Hsiao K."/>
            <person name="Chao Y."/>
            <person name="Chu M."/>
            <person name="Cheng C."/>
            <person name="Hour A."/>
            <person name="Lee P."/>
            <person name="Lin S."/>
            <person name="Lin Y."/>
            <person name="Liou J."/>
            <person name="Liu S."/>
            <person name="Hsing Y."/>
            <person name="Raghuvanshi S."/>
            <person name="Mohanty A."/>
            <person name="Bharti A.K."/>
            <person name="Gaur A."/>
            <person name="Gupta V."/>
            <person name="Kumar D."/>
            <person name="Ravi V."/>
            <person name="Vij S."/>
            <person name="Kapur A."/>
            <person name="Khurana P."/>
            <person name="Khurana P."/>
            <person name="Khurana J.P."/>
            <person name="Tyagi A.K."/>
            <person name="Gaikwad K."/>
            <person name="Singh A."/>
            <person name="Dalal V."/>
            <person name="Srivastava S."/>
            <person name="Dixit A."/>
            <person name="Pal A.K."/>
            <person name="Ghazi I.A."/>
            <person name="Yadav M."/>
            <person name="Pandit A."/>
            <person name="Bhargava A."/>
            <person name="Sureshbabu K."/>
            <person name="Batra K."/>
            <person name="Sharma T.R."/>
            <person name="Mohapatra T."/>
            <person name="Singh N.K."/>
            <person name="Messing J."/>
            <person name="Nelson A.B."/>
            <person name="Fuks G."/>
            <person name="Kavchok S."/>
            <person name="Keizer G."/>
            <person name="Linton E."/>
            <person name="Llaca V."/>
            <person name="Song R."/>
            <person name="Tanyolac B."/>
            <person name="Young S."/>
            <person name="Ho-Il K."/>
            <person name="Hahn J.H."/>
            <person name="Sangsakoo G."/>
            <person name="Vanavichit A."/>
            <person name="de Mattos Luiz.A.T."/>
            <person name="Zimmer P.D."/>
            <person name="Malone G."/>
            <person name="Dellagostin O."/>
            <person name="de Oliveira A.C."/>
            <person name="Bevan M."/>
            <person name="Bancroft I."/>
            <person name="Minx P."/>
            <person name="Cordum H."/>
            <person name="Wilson R."/>
            <person name="Cheng Z."/>
            <person name="Jin W."/>
            <person name="Jiang J."/>
            <person name="Leong S.A."/>
            <person name="Iwama H."/>
            <person name="Gojobori T."/>
            <person name="Itoh T."/>
            <person name="Niimura Y."/>
            <person name="Fujii Y."/>
            <person name="Habara T."/>
            <person name="Sakai H."/>
            <person name="Sato Y."/>
            <person name="Wilson G."/>
            <person name="Kumar K."/>
            <person name="McCouch S."/>
            <person name="Juretic N."/>
            <person name="Hoen D."/>
            <person name="Wright S."/>
            <person name="Bruskiewich R."/>
            <person name="Bureau T."/>
            <person name="Miyao A."/>
            <person name="Hirochika H."/>
            <person name="Nishikawa T."/>
            <person name="Kadowaki K."/>
            <person name="Sugiura M."/>
            <person name="Burr B."/>
            <person name="Sasaki T."/>
        </authorList>
    </citation>
    <scope>NUCLEOTIDE SEQUENCE [LARGE SCALE GENOMIC DNA]</scope>
    <source>
        <strain evidence="3">cv. Nipponbare</strain>
    </source>
</reference>
<dbReference type="EMBL" id="AP005183">
    <property type="protein sequence ID" value="BAC20817.1"/>
    <property type="molecule type" value="Genomic_DNA"/>
</dbReference>
<sequence>MACCGPRSPLPLLRPSCDGLLRCVVVLPCPSRAAGWLLGRAAIRPRHRRINRRLCLRCSNGAMAKNSGSSKLAMHQCRSADAQMGRASEMT</sequence>
<dbReference type="Proteomes" id="UP000000763">
    <property type="component" value="Chromosome 7"/>
</dbReference>
<reference evidence="1" key="1">
    <citation type="submission" date="2002-05" db="EMBL/GenBank/DDBJ databases">
        <title>Oryza sativa nipponbare(GA3) genomic DNA, chromosome 7, BAC clone:OSJNBb0056I06.</title>
        <authorList>
            <person name="Sasaki T."/>
            <person name="Matsumoto T."/>
            <person name="Katayose Y."/>
        </authorList>
    </citation>
    <scope>NUCLEOTIDE SEQUENCE</scope>
</reference>
<proteinExistence type="predicted"/>
<evidence type="ECO:0000313" key="3">
    <source>
        <dbReference type="Proteomes" id="UP000000763"/>
    </source>
</evidence>